<dbReference type="OrthoDB" id="6157808at2"/>
<sequence length="290" mass="32548">MLEDGKVILCWPNHVNKATVGGGNWEDELPASKLLDPTLAEQARSKNLDLSSTQLLFTLPRFRPIGVVAMAAHNLTAVARWRVTVYFDAAATEQLWQSDWVRVWPAVYATSELEWEYDNYWGGEFDDADRESFTPLATLFLPSPQIGQAVRIEIDDTSNGAGYVSLGRVFISRVWQPTYNMSYGVQWGYDIDTQFETAGDANRTEYADPATPKRTVSFALEHLDREEGFRKALAAQREIGLHGEILYAQEPQASPESFATTFIARQVSVSPLSHPYFGTYANSIALREIL</sequence>
<proteinExistence type="predicted"/>
<keyword evidence="2" id="KW-1185">Reference proteome</keyword>
<organism evidence="1 2">
    <name type="scientific">Vreelandella andesensis</name>
    <dbReference type="NCBI Taxonomy" id="447567"/>
    <lineage>
        <taxon>Bacteria</taxon>
        <taxon>Pseudomonadati</taxon>
        <taxon>Pseudomonadota</taxon>
        <taxon>Gammaproteobacteria</taxon>
        <taxon>Oceanospirillales</taxon>
        <taxon>Halomonadaceae</taxon>
        <taxon>Vreelandella</taxon>
    </lineage>
</organism>
<name>A0A433KF25_9GAMM</name>
<dbReference type="Proteomes" id="UP000287336">
    <property type="component" value="Unassembled WGS sequence"/>
</dbReference>
<gene>
    <name evidence="1" type="ORF">ELY33_17225</name>
</gene>
<dbReference type="RefSeq" id="WP_126949134.1">
    <property type="nucleotide sequence ID" value="NZ_RZHG01000030.1"/>
</dbReference>
<evidence type="ECO:0000313" key="2">
    <source>
        <dbReference type="Proteomes" id="UP000287336"/>
    </source>
</evidence>
<comment type="caution">
    <text evidence="1">The sequence shown here is derived from an EMBL/GenBank/DDBJ whole genome shotgun (WGS) entry which is preliminary data.</text>
</comment>
<dbReference type="AlphaFoldDB" id="A0A433KF25"/>
<reference evidence="1 2" key="1">
    <citation type="submission" date="2018-12" db="EMBL/GenBank/DDBJ databases">
        <title>three novel Halomonas strain isolated from plants.</title>
        <authorList>
            <person name="Sun C."/>
        </authorList>
    </citation>
    <scope>NUCLEOTIDE SEQUENCE [LARGE SCALE GENOMIC DNA]</scope>
    <source>
        <strain evidence="1 2">DSM 19434</strain>
    </source>
</reference>
<dbReference type="EMBL" id="RZHG01000030">
    <property type="protein sequence ID" value="RUR26850.1"/>
    <property type="molecule type" value="Genomic_DNA"/>
</dbReference>
<evidence type="ECO:0000313" key="1">
    <source>
        <dbReference type="EMBL" id="RUR26850.1"/>
    </source>
</evidence>
<protein>
    <submittedName>
        <fullName evidence="1">Uncharacterized protein</fullName>
    </submittedName>
</protein>
<accession>A0A433KF25</accession>